<dbReference type="Proteomes" id="UP000008076">
    <property type="component" value="Unassembled WGS sequence"/>
</dbReference>
<protein>
    <submittedName>
        <fullName evidence="1">Uncharacterized protein</fullName>
    </submittedName>
</protein>
<name>B0ETF4_ENTDS</name>
<reference evidence="2" key="1">
    <citation type="submission" date="2007-12" db="EMBL/GenBank/DDBJ databases">
        <title>Annotation of Entamoeba dispar SAW760.</title>
        <authorList>
            <person name="Lorenzi H."/>
            <person name="Inman J."/>
            <person name="Schobel S."/>
            <person name="Amedeo P."/>
            <person name="Caler E."/>
        </authorList>
    </citation>
    <scope>NUCLEOTIDE SEQUENCE [LARGE SCALE GENOMIC DNA]</scope>
    <source>
        <strain evidence="2">ATCC PRA-260 / SAW760</strain>
    </source>
</reference>
<evidence type="ECO:0000313" key="2">
    <source>
        <dbReference type="Proteomes" id="UP000008076"/>
    </source>
</evidence>
<dbReference type="EMBL" id="DS550801">
    <property type="protein sequence ID" value="EDR22139.1"/>
    <property type="molecule type" value="Genomic_DNA"/>
</dbReference>
<dbReference type="OrthoDB" id="28062at2759"/>
<accession>B0ETF4</accession>
<dbReference type="AlphaFoldDB" id="B0ETF4"/>
<dbReference type="eggNOG" id="ENOG502RDXC">
    <property type="taxonomic scope" value="Eukaryota"/>
</dbReference>
<dbReference type="RefSeq" id="XP_001741354.1">
    <property type="nucleotide sequence ID" value="XM_001741302.1"/>
</dbReference>
<keyword evidence="2" id="KW-1185">Reference proteome</keyword>
<dbReference type="GeneID" id="5914086"/>
<dbReference type="KEGG" id="edi:EDI_128920"/>
<gene>
    <name evidence="1" type="ORF">EDI_128920</name>
</gene>
<dbReference type="VEuPathDB" id="AmoebaDB:EDI_128920"/>
<dbReference type="OMA" id="NMFGYTF"/>
<evidence type="ECO:0000313" key="1">
    <source>
        <dbReference type="EMBL" id="EDR22139.1"/>
    </source>
</evidence>
<organism evidence="2">
    <name type="scientific">Entamoeba dispar (strain ATCC PRA-260 / SAW760)</name>
    <dbReference type="NCBI Taxonomy" id="370354"/>
    <lineage>
        <taxon>Eukaryota</taxon>
        <taxon>Amoebozoa</taxon>
        <taxon>Evosea</taxon>
        <taxon>Archamoebae</taxon>
        <taxon>Mastigamoebida</taxon>
        <taxon>Entamoebidae</taxon>
        <taxon>Entamoeba</taxon>
    </lineage>
</organism>
<proteinExistence type="predicted"/>
<sequence>MQMASSYSPRSQFEKTRNYMACQQAILIGLLNEEFKVIIQKPVKKASVTQQYLNIRLIQRKSDVIEIDRFVEERCAERKEHDINSGVSISAAKQRVGKNKITELNLLLIDILNMLGYTFTTTTSEGKNGAMKNESIKSVYRNGKYLCGKEGIVNIGKKINKYLCELIERNNEITIDYNDVSLREYINSLVSL</sequence>